<dbReference type="EMBL" id="FQ790342">
    <property type="protein sequence ID" value="CCD52390.1"/>
    <property type="molecule type" value="Genomic_DNA"/>
</dbReference>
<dbReference type="HOGENOM" id="CLU_3124848_0_0_1"/>
<evidence type="ECO:0000313" key="1">
    <source>
        <dbReference type="EMBL" id="CCD52390.1"/>
    </source>
</evidence>
<name>G2YL92_BOTF4</name>
<dbReference type="InParanoid" id="G2YL92"/>
<reference evidence="2" key="1">
    <citation type="journal article" date="2011" name="PLoS Genet.">
        <title>Genomic analysis of the necrotrophic fungal pathogens Sclerotinia sclerotiorum and Botrytis cinerea.</title>
        <authorList>
            <person name="Amselem J."/>
            <person name="Cuomo C.A."/>
            <person name="van Kan J.A."/>
            <person name="Viaud M."/>
            <person name="Benito E.P."/>
            <person name="Couloux A."/>
            <person name="Coutinho P.M."/>
            <person name="de Vries R.P."/>
            <person name="Dyer P.S."/>
            <person name="Fillinger S."/>
            <person name="Fournier E."/>
            <person name="Gout L."/>
            <person name="Hahn M."/>
            <person name="Kohn L."/>
            <person name="Lapalu N."/>
            <person name="Plummer K.M."/>
            <person name="Pradier J.M."/>
            <person name="Quevillon E."/>
            <person name="Sharon A."/>
            <person name="Simon A."/>
            <person name="ten Have A."/>
            <person name="Tudzynski B."/>
            <person name="Tudzynski P."/>
            <person name="Wincker P."/>
            <person name="Andrew M."/>
            <person name="Anthouard V."/>
            <person name="Beever R.E."/>
            <person name="Beffa R."/>
            <person name="Benoit I."/>
            <person name="Bouzid O."/>
            <person name="Brault B."/>
            <person name="Chen Z."/>
            <person name="Choquer M."/>
            <person name="Collemare J."/>
            <person name="Cotton P."/>
            <person name="Danchin E.G."/>
            <person name="Da Silva C."/>
            <person name="Gautier A."/>
            <person name="Giraud C."/>
            <person name="Giraud T."/>
            <person name="Gonzalez C."/>
            <person name="Grossetete S."/>
            <person name="Guldener U."/>
            <person name="Henrissat B."/>
            <person name="Howlett B.J."/>
            <person name="Kodira C."/>
            <person name="Kretschmer M."/>
            <person name="Lappartient A."/>
            <person name="Leroch M."/>
            <person name="Levis C."/>
            <person name="Mauceli E."/>
            <person name="Neuveglise C."/>
            <person name="Oeser B."/>
            <person name="Pearson M."/>
            <person name="Poulain J."/>
            <person name="Poussereau N."/>
            <person name="Quesneville H."/>
            <person name="Rascle C."/>
            <person name="Schumacher J."/>
            <person name="Segurens B."/>
            <person name="Sexton A."/>
            <person name="Silva E."/>
            <person name="Sirven C."/>
            <person name="Soanes D.M."/>
            <person name="Talbot N.J."/>
            <person name="Templeton M."/>
            <person name="Yandava C."/>
            <person name="Yarden O."/>
            <person name="Zeng Q."/>
            <person name="Rollins J.A."/>
            <person name="Lebrun M.H."/>
            <person name="Dickman M."/>
        </authorList>
    </citation>
    <scope>NUCLEOTIDE SEQUENCE [LARGE SCALE GENOMIC DNA]</scope>
    <source>
        <strain evidence="2">T4</strain>
    </source>
</reference>
<sequence length="50" mass="5753">MYHLALNIFLRDWHNDGWKDFSDSGHENSMMSVLSSGAKYLGVESFVQEC</sequence>
<dbReference type="AlphaFoldDB" id="G2YL92"/>
<dbReference type="Proteomes" id="UP000008177">
    <property type="component" value="Unplaced contigs"/>
</dbReference>
<organism evidence="1 2">
    <name type="scientific">Botryotinia fuckeliana (strain T4)</name>
    <name type="common">Noble rot fungus</name>
    <name type="synonym">Botrytis cinerea</name>
    <dbReference type="NCBI Taxonomy" id="999810"/>
    <lineage>
        <taxon>Eukaryota</taxon>
        <taxon>Fungi</taxon>
        <taxon>Dikarya</taxon>
        <taxon>Ascomycota</taxon>
        <taxon>Pezizomycotina</taxon>
        <taxon>Leotiomycetes</taxon>
        <taxon>Helotiales</taxon>
        <taxon>Sclerotiniaceae</taxon>
        <taxon>Botrytis</taxon>
    </lineage>
</organism>
<accession>G2YL92</accession>
<protein>
    <submittedName>
        <fullName evidence="1">Uncharacterized protein</fullName>
    </submittedName>
</protein>
<evidence type="ECO:0000313" key="2">
    <source>
        <dbReference type="Proteomes" id="UP000008177"/>
    </source>
</evidence>
<gene>
    <name evidence="1" type="ORF">BofuT4_uP079050.1</name>
</gene>
<proteinExistence type="predicted"/>